<feature type="chain" id="PRO_5045206245" evidence="2">
    <location>
        <begin position="22"/>
        <end position="92"/>
    </location>
</feature>
<evidence type="ECO:0000313" key="3">
    <source>
        <dbReference type="EMBL" id="MBS7811907.1"/>
    </source>
</evidence>
<organism evidence="3 4">
    <name type="scientific">Roseococcus pinisoli</name>
    <dbReference type="NCBI Taxonomy" id="2835040"/>
    <lineage>
        <taxon>Bacteria</taxon>
        <taxon>Pseudomonadati</taxon>
        <taxon>Pseudomonadota</taxon>
        <taxon>Alphaproteobacteria</taxon>
        <taxon>Acetobacterales</taxon>
        <taxon>Roseomonadaceae</taxon>
        <taxon>Roseococcus</taxon>
    </lineage>
</organism>
<evidence type="ECO:0000256" key="2">
    <source>
        <dbReference type="SAM" id="SignalP"/>
    </source>
</evidence>
<keyword evidence="4" id="KW-1185">Reference proteome</keyword>
<gene>
    <name evidence="3" type="ORF">KHU32_13235</name>
</gene>
<evidence type="ECO:0000256" key="1">
    <source>
        <dbReference type="SAM" id="MobiDB-lite"/>
    </source>
</evidence>
<evidence type="ECO:0000313" key="4">
    <source>
        <dbReference type="Proteomes" id="UP000766336"/>
    </source>
</evidence>
<proteinExistence type="predicted"/>
<keyword evidence="2" id="KW-0732">Signal</keyword>
<comment type="caution">
    <text evidence="3">The sequence shown here is derived from an EMBL/GenBank/DDBJ whole genome shotgun (WGS) entry which is preliminary data.</text>
</comment>
<protein>
    <submittedName>
        <fullName evidence="3">Uncharacterized protein</fullName>
    </submittedName>
</protein>
<dbReference type="EMBL" id="JAHCDA010000002">
    <property type="protein sequence ID" value="MBS7811907.1"/>
    <property type="molecule type" value="Genomic_DNA"/>
</dbReference>
<accession>A0ABS5QED8</accession>
<reference evidence="3 4" key="1">
    <citation type="submission" date="2021-05" db="EMBL/GenBank/DDBJ databases">
        <title>Roseococcus sp. XZZS9, whole genome shotgun sequencing project.</title>
        <authorList>
            <person name="Zhao G."/>
            <person name="Shen L."/>
        </authorList>
    </citation>
    <scope>NUCLEOTIDE SEQUENCE [LARGE SCALE GENOMIC DNA]</scope>
    <source>
        <strain evidence="3 4">XZZS9</strain>
    </source>
</reference>
<feature type="signal peptide" evidence="2">
    <location>
        <begin position="1"/>
        <end position="21"/>
    </location>
</feature>
<dbReference type="RefSeq" id="WP_213670551.1">
    <property type="nucleotide sequence ID" value="NZ_JAHCDA010000002.1"/>
</dbReference>
<feature type="compositionally biased region" description="Basic residues" evidence="1">
    <location>
        <begin position="63"/>
        <end position="92"/>
    </location>
</feature>
<dbReference type="Proteomes" id="UP000766336">
    <property type="component" value="Unassembled WGS sequence"/>
</dbReference>
<name>A0ABS5QED8_9PROT</name>
<feature type="compositionally biased region" description="Basic residues" evidence="1">
    <location>
        <begin position="43"/>
        <end position="54"/>
    </location>
</feature>
<sequence length="92" mass="10652">MRRILIAAALGLGLMTAGAEAAPVIGAAPVVAGEGITTVQYHPHYRPHHHRPHYRPPPPRPHYGYRHPPPHWRHHRHPPRHYGYRPPPRHWR</sequence>
<feature type="region of interest" description="Disordered" evidence="1">
    <location>
        <begin position="42"/>
        <end position="92"/>
    </location>
</feature>